<dbReference type="SUPFAM" id="SSF52833">
    <property type="entry name" value="Thioredoxin-like"/>
    <property type="match status" value="1"/>
</dbReference>
<proteinExistence type="predicted"/>
<reference evidence="2 3" key="1">
    <citation type="journal article" date="2019" name="Int. J. Syst. Evol. Microbiol.">
        <title>The Global Catalogue of Microorganisms (GCM) 10K type strain sequencing project: providing services to taxonomists for standard genome sequencing and annotation.</title>
        <authorList>
            <consortium name="The Broad Institute Genomics Platform"/>
            <consortium name="The Broad Institute Genome Sequencing Center for Infectious Disease"/>
            <person name="Wu L."/>
            <person name="Ma J."/>
        </authorList>
    </citation>
    <scope>NUCLEOTIDE SEQUENCE [LARGE SCALE GENOMIC DNA]</scope>
    <source>
        <strain evidence="2 3">JCM 12140</strain>
    </source>
</reference>
<protein>
    <submittedName>
        <fullName evidence="2">Mycoredoxin</fullName>
    </submittedName>
</protein>
<feature type="domain" description="Glutaredoxin" evidence="1">
    <location>
        <begin position="12"/>
        <end position="71"/>
    </location>
</feature>
<dbReference type="CDD" id="cd02976">
    <property type="entry name" value="NrdH"/>
    <property type="match status" value="1"/>
</dbReference>
<keyword evidence="3" id="KW-1185">Reference proteome</keyword>
<evidence type="ECO:0000313" key="2">
    <source>
        <dbReference type="EMBL" id="GAA1493627.1"/>
    </source>
</evidence>
<gene>
    <name evidence="2" type="ORF">GCM10009627_19730</name>
</gene>
<organism evidence="2 3">
    <name type="scientific">Curtobacterium herbarum</name>
    <dbReference type="NCBI Taxonomy" id="150122"/>
    <lineage>
        <taxon>Bacteria</taxon>
        <taxon>Bacillati</taxon>
        <taxon>Actinomycetota</taxon>
        <taxon>Actinomycetes</taxon>
        <taxon>Micrococcales</taxon>
        <taxon>Microbacteriaceae</taxon>
        <taxon>Curtobacterium</taxon>
    </lineage>
</organism>
<accession>A0ABN1ZEB8</accession>
<evidence type="ECO:0000313" key="3">
    <source>
        <dbReference type="Proteomes" id="UP001501742"/>
    </source>
</evidence>
<dbReference type="Pfam" id="PF00462">
    <property type="entry name" value="Glutaredoxin"/>
    <property type="match status" value="1"/>
</dbReference>
<dbReference type="PANTHER" id="PTHR34386">
    <property type="entry name" value="GLUTAREDOXIN"/>
    <property type="match status" value="1"/>
</dbReference>
<dbReference type="PROSITE" id="PS51354">
    <property type="entry name" value="GLUTAREDOXIN_2"/>
    <property type="match status" value="1"/>
</dbReference>
<comment type="caution">
    <text evidence="2">The sequence shown here is derived from an EMBL/GenBank/DDBJ whole genome shotgun (WGS) entry which is preliminary data.</text>
</comment>
<dbReference type="InterPro" id="IPR002109">
    <property type="entry name" value="Glutaredoxin"/>
</dbReference>
<dbReference type="InterPro" id="IPR051548">
    <property type="entry name" value="Grx-like_ET"/>
</dbReference>
<dbReference type="InterPro" id="IPR036249">
    <property type="entry name" value="Thioredoxin-like_sf"/>
</dbReference>
<dbReference type="PANTHER" id="PTHR34386:SF1">
    <property type="entry name" value="GLUTAREDOXIN-LIKE PROTEIN NRDH"/>
    <property type="match status" value="1"/>
</dbReference>
<dbReference type="EMBL" id="BAAAJX010000008">
    <property type="protein sequence ID" value="GAA1493627.1"/>
    <property type="molecule type" value="Genomic_DNA"/>
</dbReference>
<evidence type="ECO:0000259" key="1">
    <source>
        <dbReference type="Pfam" id="PF00462"/>
    </source>
</evidence>
<dbReference type="Proteomes" id="UP001501742">
    <property type="component" value="Unassembled WGS sequence"/>
</dbReference>
<sequence>MTDMTDETFDKVTMFGADWCRDCRRSKALLDRLGVDYEYVDVEADLSAADRAEAISGRKNIPVVVLPNGKHFVEPSDAELQGELESSGAL</sequence>
<dbReference type="Gene3D" id="3.40.30.10">
    <property type="entry name" value="Glutaredoxin"/>
    <property type="match status" value="1"/>
</dbReference>
<name>A0ABN1ZEB8_9MICO</name>